<reference evidence="3 4" key="1">
    <citation type="submission" date="2014-06" db="EMBL/GenBank/DDBJ databases">
        <authorList>
            <person name="Swart Estienne"/>
        </authorList>
    </citation>
    <scope>NUCLEOTIDE SEQUENCE [LARGE SCALE GENOMIC DNA]</scope>
    <source>
        <strain evidence="3 4">130c</strain>
    </source>
</reference>
<evidence type="ECO:0000313" key="3">
    <source>
        <dbReference type="EMBL" id="CDW77353.1"/>
    </source>
</evidence>
<accession>A0A078A972</accession>
<dbReference type="Gene3D" id="3.40.50.300">
    <property type="entry name" value="P-loop containing nucleotide triphosphate hydrolases"/>
    <property type="match status" value="1"/>
</dbReference>
<evidence type="ECO:0000313" key="4">
    <source>
        <dbReference type="Proteomes" id="UP000039865"/>
    </source>
</evidence>
<evidence type="ECO:0000256" key="1">
    <source>
        <dbReference type="ARBA" id="ARBA00010236"/>
    </source>
</evidence>
<dbReference type="EMBL" id="CCKQ01006062">
    <property type="protein sequence ID" value="CDW77353.1"/>
    <property type="molecule type" value="Genomic_DNA"/>
</dbReference>
<dbReference type="AlphaFoldDB" id="A0A078A972"/>
<dbReference type="InterPro" id="IPR000863">
    <property type="entry name" value="Sulfotransferase_dom"/>
</dbReference>
<keyword evidence="4" id="KW-1185">Reference proteome</keyword>
<protein>
    <submittedName>
        <fullName evidence="3">Fbox domain containing protein</fullName>
    </submittedName>
</protein>
<dbReference type="PANTHER" id="PTHR45964">
    <property type="entry name" value="WSCD FAMILY MEMBER CG9164"/>
    <property type="match status" value="1"/>
</dbReference>
<comment type="similarity">
    <text evidence="1">Belongs to the WSCD family.</text>
</comment>
<dbReference type="InParanoid" id="A0A078A972"/>
<dbReference type="OrthoDB" id="5985073at2759"/>
<organism evidence="3 4">
    <name type="scientific">Stylonychia lemnae</name>
    <name type="common">Ciliate</name>
    <dbReference type="NCBI Taxonomy" id="5949"/>
    <lineage>
        <taxon>Eukaryota</taxon>
        <taxon>Sar</taxon>
        <taxon>Alveolata</taxon>
        <taxon>Ciliophora</taxon>
        <taxon>Intramacronucleata</taxon>
        <taxon>Spirotrichea</taxon>
        <taxon>Stichotrichia</taxon>
        <taxon>Sporadotrichida</taxon>
        <taxon>Oxytrichidae</taxon>
        <taxon>Stylonychinae</taxon>
        <taxon>Stylonychia</taxon>
    </lineage>
</organism>
<dbReference type="SUPFAM" id="SSF52540">
    <property type="entry name" value="P-loop containing nucleoside triphosphate hydrolases"/>
    <property type="match status" value="1"/>
</dbReference>
<gene>
    <name evidence="3" type="primary">Contig15023.g16007</name>
    <name evidence="3" type="ORF">STYLEM_6313</name>
</gene>
<dbReference type="PANTHER" id="PTHR45964:SF5">
    <property type="entry name" value="WSCD FAMILY MEMBER CG9164"/>
    <property type="match status" value="1"/>
</dbReference>
<sequence>MIGTSLTVEQQSFDDFIEHQFENELINFQNKEPYNQRGVYFIEIRDFLWFNVINTDSTKQKYPMNLTRQQFHWHLDGIATRLFKTKDLFYMSEDMNLLSSHKINNKFLKYSEKVSDNFKGYQLKYDLTFEASPETKTLKFTDYVKLLKKKTDEVSEEDYKWIFEGAAKFLDSSEIVPKLTYATYPRSGNSFFRKYFETITGISTGNDIECRYMVNLALQMQGFKGQSVIDDRVWMVKTHYPDGFNVELDYETNKVALCVRNPLDVLASQFSFLFTWTHSKNTEQEFHKDFQDTWERLAKYQLHEWIAFHKWWIDYAKAKEVPLFFFRYEDIISSTPKDTFEDFFSFALDLKSIKDTLIGQRINDVIKNQGHSASLIYQPRSSTGGQASQKTQVNKNLHRYSQVLLDYIKEQAADLLYFFGYVQIDKETPERTGFFNYKDHDPKLLAQSHGFKEWNKQLFIQNEKVEHFKAQEPSYFKSQEGIQYFRSLIGKEIVDPLVLNDNIIVRMAN</sequence>
<evidence type="ECO:0000259" key="2">
    <source>
        <dbReference type="Pfam" id="PF00685"/>
    </source>
</evidence>
<feature type="domain" description="Sulfotransferase" evidence="2">
    <location>
        <begin position="234"/>
        <end position="335"/>
    </location>
</feature>
<name>A0A078A972_STYLE</name>
<dbReference type="Proteomes" id="UP000039865">
    <property type="component" value="Unassembled WGS sequence"/>
</dbReference>
<dbReference type="Pfam" id="PF00685">
    <property type="entry name" value="Sulfotransfer_1"/>
    <property type="match status" value="1"/>
</dbReference>
<proteinExistence type="inferred from homology"/>
<dbReference type="InterPro" id="IPR027417">
    <property type="entry name" value="P-loop_NTPase"/>
</dbReference>
<dbReference type="InterPro" id="IPR051589">
    <property type="entry name" value="Sialate-O-sulfotransferase"/>
</dbReference>
<dbReference type="GO" id="GO:0008146">
    <property type="term" value="F:sulfotransferase activity"/>
    <property type="evidence" value="ECO:0007669"/>
    <property type="project" value="InterPro"/>
</dbReference>